<organism evidence="5 6">
    <name type="scientific">Paenibacillus amylolyticus</name>
    <dbReference type="NCBI Taxonomy" id="1451"/>
    <lineage>
        <taxon>Bacteria</taxon>
        <taxon>Bacillati</taxon>
        <taxon>Bacillota</taxon>
        <taxon>Bacilli</taxon>
        <taxon>Bacillales</taxon>
        <taxon>Paenibacillaceae</taxon>
        <taxon>Paenibacillus</taxon>
    </lineage>
</organism>
<dbReference type="GO" id="GO:0030435">
    <property type="term" value="P:sporulation resulting in formation of a cellular spore"/>
    <property type="evidence" value="ECO:0007669"/>
    <property type="project" value="UniProtKB-KW"/>
</dbReference>
<dbReference type="SUPFAM" id="SSF56849">
    <property type="entry name" value="delta-Endotoxin (insectocide), N-terminal domain"/>
    <property type="match status" value="1"/>
</dbReference>
<keyword evidence="2" id="KW-0800">Toxin</keyword>
<evidence type="ECO:0000313" key="5">
    <source>
        <dbReference type="EMBL" id="OMF04356.1"/>
    </source>
</evidence>
<accession>A0A1R1BE08</accession>
<dbReference type="EMBL" id="MRTJ01000032">
    <property type="protein sequence ID" value="OMF04356.1"/>
    <property type="molecule type" value="Genomic_DNA"/>
</dbReference>
<gene>
    <name evidence="5" type="ORF">BK131_29770</name>
</gene>
<sequence>MLEHKELDINPTFQKLIQDHTQTELPPDRSPINVMLVEPFTLGWVAVNLAEGIIAAMGAMIFNSLFNNNADLGSLQRETLIKIGQIVREAIQEDAIRSCVARIDAISNIMRQYLNAPDTSLDRLQNATDQAVNLVAECRSLGFKAILPQVTAVCLLTTILEERRSRFNEQGENKNIADILSSTFVYLWESDQGFAAYSTWFNSRFSELVFHPEIGYFFWFDNEKVNWNPIFEEDKAIKLRKEYIDRESAATHEKLFGPSWDIALSLIPVRDKYQSA</sequence>
<dbReference type="RefSeq" id="WP_076334304.1">
    <property type="nucleotide sequence ID" value="NZ_MRTJ01000032.1"/>
</dbReference>
<reference evidence="5 6" key="1">
    <citation type="submission" date="2016-11" db="EMBL/GenBank/DDBJ databases">
        <title>Paenibacillus species isolates.</title>
        <authorList>
            <person name="Beno S.M."/>
        </authorList>
    </citation>
    <scope>NUCLEOTIDE SEQUENCE [LARGE SCALE GENOMIC DNA]</scope>
    <source>
        <strain evidence="5 6">FSL H8-0246</strain>
    </source>
</reference>
<evidence type="ECO:0000256" key="2">
    <source>
        <dbReference type="ARBA" id="ARBA00022656"/>
    </source>
</evidence>
<comment type="similarity">
    <text evidence="1">Belongs to the delta endotoxin family.</text>
</comment>
<evidence type="ECO:0000256" key="3">
    <source>
        <dbReference type="ARBA" id="ARBA00022969"/>
    </source>
</evidence>
<evidence type="ECO:0000256" key="4">
    <source>
        <dbReference type="ARBA" id="ARBA00023026"/>
    </source>
</evidence>
<dbReference type="Proteomes" id="UP000187134">
    <property type="component" value="Unassembled WGS sequence"/>
</dbReference>
<protein>
    <submittedName>
        <fullName evidence="5">Uncharacterized protein</fullName>
    </submittedName>
</protein>
<name>A0A1R1BE08_PAEAM</name>
<evidence type="ECO:0000313" key="6">
    <source>
        <dbReference type="Proteomes" id="UP000187134"/>
    </source>
</evidence>
<dbReference type="InterPro" id="IPR036716">
    <property type="entry name" value="Pest_crys_N_sf"/>
</dbReference>
<evidence type="ECO:0000256" key="1">
    <source>
        <dbReference type="ARBA" id="ARBA00007819"/>
    </source>
</evidence>
<keyword evidence="3" id="KW-0749">Sporulation</keyword>
<dbReference type="AlphaFoldDB" id="A0A1R1BE08"/>
<dbReference type="GO" id="GO:0090729">
    <property type="term" value="F:toxin activity"/>
    <property type="evidence" value="ECO:0007669"/>
    <property type="project" value="UniProtKB-KW"/>
</dbReference>
<comment type="caution">
    <text evidence="5">The sequence shown here is derived from an EMBL/GenBank/DDBJ whole genome shotgun (WGS) entry which is preliminary data.</text>
</comment>
<keyword evidence="4" id="KW-0843">Virulence</keyword>
<proteinExistence type="inferred from homology"/>